<evidence type="ECO:0000256" key="1">
    <source>
        <dbReference type="ARBA" id="ARBA00005701"/>
    </source>
</evidence>
<evidence type="ECO:0000313" key="3">
    <source>
        <dbReference type="EMBL" id="PTQ13397.1"/>
    </source>
</evidence>
<keyword evidence="4" id="KW-1185">Reference proteome</keyword>
<accession>A0A2T5G2M5</accession>
<dbReference type="Proteomes" id="UP000244162">
    <property type="component" value="Unassembled WGS sequence"/>
</dbReference>
<reference evidence="3 4" key="1">
    <citation type="submission" date="2017-09" db="EMBL/GenBank/DDBJ databases">
        <title>Sphingomonas panjinensis sp.nov., isolated from oil-contaminated soil.</title>
        <authorList>
            <person name="Wang L."/>
            <person name="Chen L."/>
        </authorList>
    </citation>
    <scope>NUCLEOTIDE SEQUENCE [LARGE SCALE GENOMIC DNA]</scope>
    <source>
        <strain evidence="3 4">FW-11</strain>
    </source>
</reference>
<organism evidence="3 4">
    <name type="scientific">Sphingomonas oleivorans</name>
    <dbReference type="NCBI Taxonomy" id="1735121"/>
    <lineage>
        <taxon>Bacteria</taxon>
        <taxon>Pseudomonadati</taxon>
        <taxon>Pseudomonadota</taxon>
        <taxon>Alphaproteobacteria</taxon>
        <taxon>Sphingomonadales</taxon>
        <taxon>Sphingomonadaceae</taxon>
        <taxon>Sphingomonas</taxon>
    </lineage>
</organism>
<comment type="similarity">
    <text evidence="1">Belongs to the SDHAF4 family.</text>
</comment>
<sequence length="58" mass="6432">MSKRPPHVKPPAHLSPNTPVPEPEPMVRDPDEPAFAGREGLDPVRYGDWESKGIAIDF</sequence>
<evidence type="ECO:0000256" key="2">
    <source>
        <dbReference type="SAM" id="MobiDB-lite"/>
    </source>
</evidence>
<gene>
    <name evidence="3" type="ORF">CLG96_04690</name>
</gene>
<feature type="region of interest" description="Disordered" evidence="2">
    <location>
        <begin position="1"/>
        <end position="45"/>
    </location>
</feature>
<dbReference type="Pfam" id="PF07896">
    <property type="entry name" value="DUF1674"/>
    <property type="match status" value="1"/>
</dbReference>
<dbReference type="OrthoDB" id="8481828at2"/>
<dbReference type="EMBL" id="NWBU01000004">
    <property type="protein sequence ID" value="PTQ13397.1"/>
    <property type="molecule type" value="Genomic_DNA"/>
</dbReference>
<dbReference type="AlphaFoldDB" id="A0A2T5G2M5"/>
<proteinExistence type="inferred from homology"/>
<dbReference type="RefSeq" id="WP_107966629.1">
    <property type="nucleotide sequence ID" value="NZ_NWBU01000004.1"/>
</dbReference>
<evidence type="ECO:0000313" key="4">
    <source>
        <dbReference type="Proteomes" id="UP000244162"/>
    </source>
</evidence>
<dbReference type="InterPro" id="IPR012875">
    <property type="entry name" value="SDHF4"/>
</dbReference>
<name>A0A2T5G2M5_9SPHN</name>
<protein>
    <submittedName>
        <fullName evidence="3">DUF1674 domain-containing protein</fullName>
    </submittedName>
</protein>
<comment type="caution">
    <text evidence="3">The sequence shown here is derived from an EMBL/GenBank/DDBJ whole genome shotgun (WGS) entry which is preliminary data.</text>
</comment>